<dbReference type="AlphaFoldDB" id="A0A0J6YA10"/>
<dbReference type="EMBL" id="DS028094">
    <property type="protein sequence ID" value="KMP03613.1"/>
    <property type="molecule type" value="Genomic_DNA"/>
</dbReference>
<proteinExistence type="predicted"/>
<name>A0A0J6YA10_COCIT</name>
<sequence length="111" mass="12431">MSQEYPVLSISRIFPPVSLRHVHFDVLCGRPALDRVLGSAGRSIVRAVRVGRSKEGANERSPPSAEVDINEERYSDDKTLSKYFLFPKLPVEGREGVFYFAQCRMMGVEAG</sequence>
<evidence type="ECO:0000313" key="1">
    <source>
        <dbReference type="EMBL" id="KMP03613.1"/>
    </source>
</evidence>
<dbReference type="Proteomes" id="UP000054565">
    <property type="component" value="Unassembled WGS sequence"/>
</dbReference>
<organism evidence="1 2">
    <name type="scientific">Coccidioides immitis RMSCC 2394</name>
    <dbReference type="NCBI Taxonomy" id="404692"/>
    <lineage>
        <taxon>Eukaryota</taxon>
        <taxon>Fungi</taxon>
        <taxon>Dikarya</taxon>
        <taxon>Ascomycota</taxon>
        <taxon>Pezizomycotina</taxon>
        <taxon>Eurotiomycetes</taxon>
        <taxon>Eurotiomycetidae</taxon>
        <taxon>Onygenales</taxon>
        <taxon>Onygenaceae</taxon>
        <taxon>Coccidioides</taxon>
    </lineage>
</organism>
<accession>A0A0J6YA10</accession>
<gene>
    <name evidence="1" type="ORF">CIRG_03305</name>
</gene>
<evidence type="ECO:0000313" key="2">
    <source>
        <dbReference type="Proteomes" id="UP000054565"/>
    </source>
</evidence>
<reference evidence="2" key="1">
    <citation type="journal article" date="2010" name="Genome Res.">
        <title>Population genomic sequencing of Coccidioides fungi reveals recent hybridization and transposon control.</title>
        <authorList>
            <person name="Neafsey D.E."/>
            <person name="Barker B.M."/>
            <person name="Sharpton T.J."/>
            <person name="Stajich J.E."/>
            <person name="Park D.J."/>
            <person name="Whiston E."/>
            <person name="Hung C.-Y."/>
            <person name="McMahan C."/>
            <person name="White J."/>
            <person name="Sykes S."/>
            <person name="Heiman D."/>
            <person name="Young S."/>
            <person name="Zeng Q."/>
            <person name="Abouelleil A."/>
            <person name="Aftuck L."/>
            <person name="Bessette D."/>
            <person name="Brown A."/>
            <person name="FitzGerald M."/>
            <person name="Lui A."/>
            <person name="Macdonald J.P."/>
            <person name="Priest M."/>
            <person name="Orbach M.J."/>
            <person name="Galgiani J.N."/>
            <person name="Kirkland T.N."/>
            <person name="Cole G.T."/>
            <person name="Birren B.W."/>
            <person name="Henn M.R."/>
            <person name="Taylor J.W."/>
            <person name="Rounsley S.D."/>
        </authorList>
    </citation>
    <scope>NUCLEOTIDE SEQUENCE [LARGE SCALE GENOMIC DNA]</scope>
    <source>
        <strain evidence="2">RMSCC 2394</strain>
    </source>
</reference>
<protein>
    <submittedName>
        <fullName evidence="1">Uncharacterized protein</fullName>
    </submittedName>
</protein>